<dbReference type="Proteomes" id="UP000032046">
    <property type="component" value="Unassembled WGS sequence"/>
</dbReference>
<comment type="caution">
    <text evidence="3">The sequence shown here is derived from an EMBL/GenBank/DDBJ whole genome shotgun (WGS) entry which is preliminary data.</text>
</comment>
<dbReference type="STRING" id="1602171.ST44_05640"/>
<name>A0A0D0J046_9BACT</name>
<comment type="function">
    <text evidence="1">Involved in the modulation of the specificity of the ClpAP-mediated ATP-dependent protein degradation.</text>
</comment>
<keyword evidence="3" id="KW-0378">Hydrolase</keyword>
<dbReference type="PANTHER" id="PTHR33473:SF19">
    <property type="entry name" value="ATP-DEPENDENT CLP PROTEASE ADAPTER PROTEIN CLPS"/>
    <property type="match status" value="1"/>
</dbReference>
<dbReference type="Gene3D" id="3.30.1390.10">
    <property type="match status" value="1"/>
</dbReference>
<dbReference type="GO" id="GO:0030163">
    <property type="term" value="P:protein catabolic process"/>
    <property type="evidence" value="ECO:0007669"/>
    <property type="project" value="InterPro"/>
</dbReference>
<comment type="similarity">
    <text evidence="1">Belongs to the ClpS family.</text>
</comment>
<keyword evidence="4" id="KW-1185">Reference proteome</keyword>
<dbReference type="AlphaFoldDB" id="A0A0D0J046"/>
<reference evidence="3 4" key="1">
    <citation type="submission" date="2015-01" db="EMBL/GenBank/DDBJ databases">
        <title>Comparative genomics of non-oral Prevotella species.</title>
        <authorList>
            <person name="Accetto T."/>
            <person name="Nograsek B."/>
            <person name="Avgustin G."/>
        </authorList>
    </citation>
    <scope>NUCLEOTIDE SEQUENCE [LARGE SCALE GENOMIC DNA]</scope>
    <source>
        <strain evidence="3 4">P5-119</strain>
    </source>
</reference>
<dbReference type="FunFam" id="3.30.1390.10:FF:000002">
    <property type="entry name" value="ATP-dependent Clp protease adapter protein ClpS"/>
    <property type="match status" value="1"/>
</dbReference>
<dbReference type="InterPro" id="IPR014719">
    <property type="entry name" value="Ribosomal_bL12_C/ClpS-like"/>
</dbReference>
<dbReference type="RefSeq" id="WP_042518824.1">
    <property type="nucleotide sequence ID" value="NZ_JAXESS010000069.1"/>
</dbReference>
<keyword evidence="3" id="KW-0645">Protease</keyword>
<evidence type="ECO:0000259" key="2">
    <source>
        <dbReference type="Pfam" id="PF02617"/>
    </source>
</evidence>
<evidence type="ECO:0000313" key="4">
    <source>
        <dbReference type="Proteomes" id="UP000032046"/>
    </source>
</evidence>
<evidence type="ECO:0000313" key="3">
    <source>
        <dbReference type="EMBL" id="KIP62712.1"/>
    </source>
</evidence>
<dbReference type="InterPro" id="IPR003769">
    <property type="entry name" value="ClpS_core"/>
</dbReference>
<dbReference type="GeneID" id="93483983"/>
<dbReference type="GO" id="GO:0006508">
    <property type="term" value="P:proteolysis"/>
    <property type="evidence" value="ECO:0007669"/>
    <property type="project" value="UniProtKB-UniRule"/>
</dbReference>
<dbReference type="InterPro" id="IPR022935">
    <property type="entry name" value="ClpS"/>
</dbReference>
<dbReference type="EMBL" id="JXQK01000051">
    <property type="protein sequence ID" value="KIP62712.1"/>
    <property type="molecule type" value="Genomic_DNA"/>
</dbReference>
<protein>
    <recommendedName>
        <fullName evidence="1">ATP-dependent Clp protease adapter protein ClpS</fullName>
    </recommendedName>
</protein>
<dbReference type="SUPFAM" id="SSF54736">
    <property type="entry name" value="ClpS-like"/>
    <property type="match status" value="1"/>
</dbReference>
<sequence length="98" mass="11621">MPQQQSDIRQKTRYKKPRMYKVTMHNDNITTMEFVIKVLIEIFHRTPDDAEQLMLKIHHEGSAMIGVYTYDMARTKVRTVTLMAQEKGFPLKTTYEPE</sequence>
<organism evidence="3 4">
    <name type="scientific">Prevotella pectinovora</name>
    <dbReference type="NCBI Taxonomy" id="1602169"/>
    <lineage>
        <taxon>Bacteria</taxon>
        <taxon>Pseudomonadati</taxon>
        <taxon>Bacteroidota</taxon>
        <taxon>Bacteroidia</taxon>
        <taxon>Bacteroidales</taxon>
        <taxon>Prevotellaceae</taxon>
        <taxon>Prevotella</taxon>
    </lineage>
</organism>
<comment type="subunit">
    <text evidence="1">Binds to the N-terminal domain of the chaperone ClpA.</text>
</comment>
<dbReference type="GO" id="GO:0008233">
    <property type="term" value="F:peptidase activity"/>
    <property type="evidence" value="ECO:0007669"/>
    <property type="project" value="UniProtKB-KW"/>
</dbReference>
<accession>A0A0D0J046</accession>
<feature type="domain" description="Adaptor protein ClpS core" evidence="2">
    <location>
        <begin position="15"/>
        <end position="94"/>
    </location>
</feature>
<dbReference type="PANTHER" id="PTHR33473">
    <property type="entry name" value="ATP-DEPENDENT CLP PROTEASE ADAPTER PROTEIN CLPS1, CHLOROPLASTIC"/>
    <property type="match status" value="1"/>
</dbReference>
<gene>
    <name evidence="1" type="primary">clpS</name>
    <name evidence="3" type="ORF">ST44_05640</name>
</gene>
<evidence type="ECO:0000256" key="1">
    <source>
        <dbReference type="HAMAP-Rule" id="MF_00302"/>
    </source>
</evidence>
<proteinExistence type="inferred from homology"/>
<dbReference type="Pfam" id="PF02617">
    <property type="entry name" value="ClpS"/>
    <property type="match status" value="1"/>
</dbReference>
<dbReference type="HAMAP" id="MF_00302">
    <property type="entry name" value="ClpS"/>
    <property type="match status" value="1"/>
</dbReference>